<dbReference type="EMBL" id="QLYX01000015">
    <property type="protein sequence ID" value="RAY12010.1"/>
    <property type="molecule type" value="Genomic_DNA"/>
</dbReference>
<proteinExistence type="inferred from homology"/>
<dbReference type="PANTHER" id="PTHR30480:SF16">
    <property type="entry name" value="GLYCOSIDE HYDROLASE FAMILY 3 DOMAIN PROTEIN"/>
    <property type="match status" value="1"/>
</dbReference>
<protein>
    <submittedName>
        <fullName evidence="5">Glycoside hydrolase family 3 protein</fullName>
    </submittedName>
</protein>
<dbReference type="GO" id="GO:0009254">
    <property type="term" value="P:peptidoglycan turnover"/>
    <property type="evidence" value="ECO:0007669"/>
    <property type="project" value="TreeGrafter"/>
</dbReference>
<dbReference type="GO" id="GO:0005975">
    <property type="term" value="P:carbohydrate metabolic process"/>
    <property type="evidence" value="ECO:0007669"/>
    <property type="project" value="InterPro"/>
</dbReference>
<evidence type="ECO:0000256" key="1">
    <source>
        <dbReference type="ARBA" id="ARBA00005336"/>
    </source>
</evidence>
<evidence type="ECO:0000313" key="5">
    <source>
        <dbReference type="EMBL" id="RAY12010.1"/>
    </source>
</evidence>
<keyword evidence="3" id="KW-0326">Glycosidase</keyword>
<evidence type="ECO:0000256" key="2">
    <source>
        <dbReference type="ARBA" id="ARBA00022801"/>
    </source>
</evidence>
<comment type="caution">
    <text evidence="5">The sequence shown here is derived from an EMBL/GenBank/DDBJ whole genome shotgun (WGS) entry which is preliminary data.</text>
</comment>
<evidence type="ECO:0000259" key="4">
    <source>
        <dbReference type="Pfam" id="PF00933"/>
    </source>
</evidence>
<dbReference type="PRINTS" id="PR00133">
    <property type="entry name" value="GLHYDRLASE3"/>
</dbReference>
<dbReference type="SUPFAM" id="SSF51445">
    <property type="entry name" value="(Trans)glycosidases"/>
    <property type="match status" value="1"/>
</dbReference>
<dbReference type="InterPro" id="IPR050226">
    <property type="entry name" value="NagZ_Beta-hexosaminidase"/>
</dbReference>
<name>A0A365GYU4_9ACTN</name>
<feature type="domain" description="Glycoside hydrolase family 3 N-terminal" evidence="4">
    <location>
        <begin position="32"/>
        <end position="324"/>
    </location>
</feature>
<dbReference type="Pfam" id="PF00933">
    <property type="entry name" value="Glyco_hydro_3"/>
    <property type="match status" value="1"/>
</dbReference>
<dbReference type="Proteomes" id="UP000251891">
    <property type="component" value="Unassembled WGS sequence"/>
</dbReference>
<keyword evidence="6" id="KW-1185">Reference proteome</keyword>
<dbReference type="InterPro" id="IPR017853">
    <property type="entry name" value="GH"/>
</dbReference>
<keyword evidence="2 5" id="KW-0378">Hydrolase</keyword>
<dbReference type="Gene3D" id="3.20.20.300">
    <property type="entry name" value="Glycoside hydrolase, family 3, N-terminal domain"/>
    <property type="match status" value="1"/>
</dbReference>
<dbReference type="InterPro" id="IPR036962">
    <property type="entry name" value="Glyco_hydro_3_N_sf"/>
</dbReference>
<reference evidence="5 6" key="1">
    <citation type="submission" date="2018-06" db="EMBL/GenBank/DDBJ databases">
        <title>Actinomadura craniellae sp. nov. isolated from marine sponge Craniella sp.</title>
        <authorList>
            <person name="Li L."/>
            <person name="Xu Q.H."/>
            <person name="Lin H.W."/>
            <person name="Lu Y.H."/>
        </authorList>
    </citation>
    <scope>NUCLEOTIDE SEQUENCE [LARGE SCALE GENOMIC DNA]</scope>
    <source>
        <strain evidence="5 6">LHW63021</strain>
    </source>
</reference>
<sequence>MTDEISRLARATLLPAFSGATAPRWLLDELDRGLAGVTLFAINGNVPGAEELAALTRELRRDADPVIAIDEEGGDVTRLGHLTGSPYPGNAALGAADDTDLTRRVYRSLGAELAAAGVGLDFAPSVDVNTAADNPIVGTRSFGADPALVARHAAAAVQGMQEAGVAACAKHFPGHGATVVDSHLAVPAIEADLALLERRELVPFRAAIEAGVQSVMTGHLALPSLTGDEPATLSHAAITGLLRDHLGYQGVIVTDALDMKGASGDIGLPEASVRALRAGADLLCLGSREYGASVQAIVDAVVAAVRSGRLPHERLADAAARARRLTFRPSGTTADRALGLAAARRALRATGRPAVPSPALVVELEAPGNIAVGPVPWGLGGWTGDGTDVVRVAGAEADPAALLERATGRGLVVVVRDAHRHPDQRKLTETLLAARPEAVIVEMGLPIWRPEGAAHLATYGASSANARAAAEFLGLIRTPG</sequence>
<evidence type="ECO:0000256" key="3">
    <source>
        <dbReference type="ARBA" id="ARBA00023295"/>
    </source>
</evidence>
<organism evidence="5 6">
    <name type="scientific">Actinomadura craniellae</name>
    <dbReference type="NCBI Taxonomy" id="2231787"/>
    <lineage>
        <taxon>Bacteria</taxon>
        <taxon>Bacillati</taxon>
        <taxon>Actinomycetota</taxon>
        <taxon>Actinomycetes</taxon>
        <taxon>Streptosporangiales</taxon>
        <taxon>Thermomonosporaceae</taxon>
        <taxon>Actinomadura</taxon>
    </lineage>
</organism>
<dbReference type="OrthoDB" id="9805821at2"/>
<dbReference type="InterPro" id="IPR001764">
    <property type="entry name" value="Glyco_hydro_3_N"/>
</dbReference>
<dbReference type="AlphaFoldDB" id="A0A365GYU4"/>
<evidence type="ECO:0000313" key="6">
    <source>
        <dbReference type="Proteomes" id="UP000251891"/>
    </source>
</evidence>
<gene>
    <name evidence="5" type="ORF">DPM19_27060</name>
</gene>
<accession>A0A365GYU4</accession>
<dbReference type="PANTHER" id="PTHR30480">
    <property type="entry name" value="BETA-HEXOSAMINIDASE-RELATED"/>
    <property type="match status" value="1"/>
</dbReference>
<dbReference type="GO" id="GO:0004553">
    <property type="term" value="F:hydrolase activity, hydrolyzing O-glycosyl compounds"/>
    <property type="evidence" value="ECO:0007669"/>
    <property type="project" value="InterPro"/>
</dbReference>
<comment type="similarity">
    <text evidence="1">Belongs to the glycosyl hydrolase 3 family.</text>
</comment>